<proteinExistence type="predicted"/>
<name>A0ABX0NJX2_9BURK</name>
<gene>
    <name evidence="1" type="ORF">F2P44_25065</name>
</gene>
<evidence type="ECO:0008006" key="3">
    <source>
        <dbReference type="Google" id="ProtNLM"/>
    </source>
</evidence>
<dbReference type="RefSeq" id="WP_167090633.1">
    <property type="nucleotide sequence ID" value="NZ_WHJG01000034.1"/>
</dbReference>
<comment type="caution">
    <text evidence="1">The sequence shown here is derived from an EMBL/GenBank/DDBJ whole genome shotgun (WGS) entry which is preliminary data.</text>
</comment>
<dbReference type="SUPFAM" id="SSF54593">
    <property type="entry name" value="Glyoxalase/Bleomycin resistance protein/Dihydroxybiphenyl dioxygenase"/>
    <property type="match status" value="1"/>
</dbReference>
<accession>A0ABX0NJX2</accession>
<dbReference type="InterPro" id="IPR029068">
    <property type="entry name" value="Glyas_Bleomycin-R_OHBP_Dase"/>
</dbReference>
<dbReference type="Proteomes" id="UP000621455">
    <property type="component" value="Unassembled WGS sequence"/>
</dbReference>
<dbReference type="EMBL" id="WHJG01000034">
    <property type="protein sequence ID" value="NHZ82525.1"/>
    <property type="molecule type" value="Genomic_DNA"/>
</dbReference>
<sequence>MAKMIVVKDKMRTDIFLKVASAALAIRFYVDELGMFEIAADYGMNDFLLRAIGNPDVCLQISERGGKTSGSPIFGMSVDNCDTAFQRLKQTVFSSGARLVPDGDGKLAVFEWPGGKSFLLEDPAQNQFMLFEDRIAP</sequence>
<evidence type="ECO:0000313" key="1">
    <source>
        <dbReference type="EMBL" id="NHZ82525.1"/>
    </source>
</evidence>
<keyword evidence="2" id="KW-1185">Reference proteome</keyword>
<dbReference type="Gene3D" id="3.10.180.10">
    <property type="entry name" value="2,3-Dihydroxybiphenyl 1,2-Dioxygenase, domain 1"/>
    <property type="match status" value="1"/>
</dbReference>
<protein>
    <recommendedName>
        <fullName evidence="3">VOC family protein</fullName>
    </recommendedName>
</protein>
<organism evidence="1 2">
    <name type="scientific">Massilia frigida</name>
    <dbReference type="NCBI Taxonomy" id="2609281"/>
    <lineage>
        <taxon>Bacteria</taxon>
        <taxon>Pseudomonadati</taxon>
        <taxon>Pseudomonadota</taxon>
        <taxon>Betaproteobacteria</taxon>
        <taxon>Burkholderiales</taxon>
        <taxon>Oxalobacteraceae</taxon>
        <taxon>Telluria group</taxon>
        <taxon>Massilia</taxon>
    </lineage>
</organism>
<evidence type="ECO:0000313" key="2">
    <source>
        <dbReference type="Proteomes" id="UP000621455"/>
    </source>
</evidence>
<reference evidence="1 2" key="1">
    <citation type="submission" date="2019-10" db="EMBL/GenBank/DDBJ databases">
        <title>Taxonomy of Antarctic Massilia spp.: description of Massilia rubra sp. nov., Massilia aquatica sp. nov., Massilia mucilaginosa sp. nov., Massilia frigida sp. nov. isolated from streams, lakes and regoliths.</title>
        <authorList>
            <person name="Holochova P."/>
            <person name="Sedlacek I."/>
            <person name="Kralova S."/>
            <person name="Maslanova I."/>
            <person name="Busse H.-J."/>
            <person name="Stankova E."/>
            <person name="Vrbovska V."/>
            <person name="Kovarovic V."/>
            <person name="Bartak M."/>
            <person name="Svec P."/>
            <person name="Pantucek R."/>
        </authorList>
    </citation>
    <scope>NUCLEOTIDE SEQUENCE [LARGE SCALE GENOMIC DNA]</scope>
    <source>
        <strain evidence="1 2">CCM 8695</strain>
    </source>
</reference>